<dbReference type="SUPFAM" id="SSF53649">
    <property type="entry name" value="Alkaline phosphatase-like"/>
    <property type="match status" value="1"/>
</dbReference>
<dbReference type="OrthoDB" id="446257at2759"/>
<dbReference type="PROSITE" id="PS00523">
    <property type="entry name" value="SULFATASE_1"/>
    <property type="match status" value="1"/>
</dbReference>
<keyword evidence="3" id="KW-0378">Hydrolase</keyword>
<evidence type="ECO:0000259" key="5">
    <source>
        <dbReference type="Pfam" id="PF00884"/>
    </source>
</evidence>
<dbReference type="PANTHER" id="PTHR42693">
    <property type="entry name" value="ARYLSULFATASE FAMILY MEMBER"/>
    <property type="match status" value="1"/>
</dbReference>
<dbReference type="PANTHER" id="PTHR42693:SF53">
    <property type="entry name" value="ENDO-4-O-SULFATASE"/>
    <property type="match status" value="1"/>
</dbReference>
<dbReference type="InterPro" id="IPR000917">
    <property type="entry name" value="Sulfatase_N"/>
</dbReference>
<accession>A0A9P1BE26</accession>
<evidence type="ECO:0000313" key="8">
    <source>
        <dbReference type="Proteomes" id="UP001152797"/>
    </source>
</evidence>
<dbReference type="EMBL" id="CAMXCT030000001">
    <property type="protein sequence ID" value="CAL4758954.1"/>
    <property type="molecule type" value="Genomic_DNA"/>
</dbReference>
<evidence type="ECO:0000313" key="7">
    <source>
        <dbReference type="EMBL" id="CAL4758954.1"/>
    </source>
</evidence>
<dbReference type="InterPro" id="IPR050738">
    <property type="entry name" value="Sulfatase"/>
</dbReference>
<dbReference type="Gene3D" id="3.40.720.10">
    <property type="entry name" value="Alkaline Phosphatase, subunit A"/>
    <property type="match status" value="1"/>
</dbReference>
<name>A0A9P1BE26_9DINO</name>
<reference evidence="7 8" key="2">
    <citation type="submission" date="2024-05" db="EMBL/GenBank/DDBJ databases">
        <authorList>
            <person name="Chen Y."/>
            <person name="Shah S."/>
            <person name="Dougan E. K."/>
            <person name="Thang M."/>
            <person name="Chan C."/>
        </authorList>
    </citation>
    <scope>NUCLEOTIDE SEQUENCE [LARGE SCALE GENOMIC DNA]</scope>
</reference>
<keyword evidence="2" id="KW-0479">Metal-binding</keyword>
<evidence type="ECO:0000313" key="6">
    <source>
        <dbReference type="EMBL" id="CAI3971642.1"/>
    </source>
</evidence>
<evidence type="ECO:0000256" key="2">
    <source>
        <dbReference type="ARBA" id="ARBA00022723"/>
    </source>
</evidence>
<comment type="similarity">
    <text evidence="1">Belongs to the sulfatase family.</text>
</comment>
<dbReference type="CDD" id="cd16151">
    <property type="entry name" value="sulfatase_like"/>
    <property type="match status" value="1"/>
</dbReference>
<dbReference type="Pfam" id="PF00884">
    <property type="entry name" value="Sulfatase"/>
    <property type="match status" value="1"/>
</dbReference>
<feature type="domain" description="Sulfatase N-terminal" evidence="5">
    <location>
        <begin position="15"/>
        <end position="325"/>
    </location>
</feature>
<evidence type="ECO:0000256" key="4">
    <source>
        <dbReference type="ARBA" id="ARBA00022837"/>
    </source>
</evidence>
<gene>
    <name evidence="6" type="ORF">C1SCF055_LOCUS232</name>
</gene>
<organism evidence="6">
    <name type="scientific">Cladocopium goreaui</name>
    <dbReference type="NCBI Taxonomy" id="2562237"/>
    <lineage>
        <taxon>Eukaryota</taxon>
        <taxon>Sar</taxon>
        <taxon>Alveolata</taxon>
        <taxon>Dinophyceae</taxon>
        <taxon>Suessiales</taxon>
        <taxon>Symbiodiniaceae</taxon>
        <taxon>Cladocopium</taxon>
    </lineage>
</organism>
<dbReference type="EMBL" id="CAMXCT010000001">
    <property type="protein sequence ID" value="CAI3971642.1"/>
    <property type="molecule type" value="Genomic_DNA"/>
</dbReference>
<sequence>MRVESADNCAEARKPNLVVIMADDLGAKELGCYGNADHETPRLDAMAAEGIRFRTCYSAPVCSPTRVMIMTGRYGFRTGWNNFLLRAYAPREDSPLFDLGSAQLTFADMLKEQGYATALAGKWQLSGKVPTLIHDCGFDEYCIWAYDHNLPEGVKHTGGREGRKKTARYWHPSIMQNGKYVPTTPEDYGPNMLADFIADFMKRHRDEPFCVYYPMLLTHEPWDRTPMIGKPGKKTPKGLKYNVEYMDHIVGRVLDSIDELGLRDDTVVIFTGDNGTGKSGKNTPTELGARVPLIVSAPGRFAKGVVSDELVDLSDILPTLVDLAGGSIPSDHIVDGHSLVPTLEGEPGEHREWIFSFLGNKQILRDKRWLLEGDGTFFDCGTSRNGAGYKDVSGSNDPEVVAARKRFDEILEGMPVPKDDDPELVPPK</sequence>
<evidence type="ECO:0000256" key="1">
    <source>
        <dbReference type="ARBA" id="ARBA00008779"/>
    </source>
</evidence>
<dbReference type="InterPro" id="IPR017850">
    <property type="entry name" value="Alkaline_phosphatase_core_sf"/>
</dbReference>
<dbReference type="AlphaFoldDB" id="A0A9P1BE26"/>
<proteinExistence type="inferred from homology"/>
<dbReference type="EMBL" id="CAMXCT020000001">
    <property type="protein sequence ID" value="CAL1125017.1"/>
    <property type="molecule type" value="Genomic_DNA"/>
</dbReference>
<keyword evidence="4" id="KW-0106">Calcium</keyword>
<dbReference type="GO" id="GO:0046872">
    <property type="term" value="F:metal ion binding"/>
    <property type="evidence" value="ECO:0007669"/>
    <property type="project" value="UniProtKB-KW"/>
</dbReference>
<dbReference type="GO" id="GO:0004065">
    <property type="term" value="F:arylsulfatase activity"/>
    <property type="evidence" value="ECO:0007669"/>
    <property type="project" value="TreeGrafter"/>
</dbReference>
<comment type="caution">
    <text evidence="6">The sequence shown here is derived from an EMBL/GenBank/DDBJ whole genome shotgun (WGS) entry which is preliminary data.</text>
</comment>
<reference evidence="6" key="1">
    <citation type="submission" date="2022-10" db="EMBL/GenBank/DDBJ databases">
        <authorList>
            <person name="Chen Y."/>
            <person name="Dougan E. K."/>
            <person name="Chan C."/>
            <person name="Rhodes N."/>
            <person name="Thang M."/>
        </authorList>
    </citation>
    <scope>NUCLEOTIDE SEQUENCE</scope>
</reference>
<dbReference type="InterPro" id="IPR024607">
    <property type="entry name" value="Sulfatase_CS"/>
</dbReference>
<dbReference type="Proteomes" id="UP001152797">
    <property type="component" value="Unassembled WGS sequence"/>
</dbReference>
<protein>
    <submittedName>
        <fullName evidence="7">Arylsulfatase D (ASD)</fullName>
    </submittedName>
</protein>
<evidence type="ECO:0000256" key="3">
    <source>
        <dbReference type="ARBA" id="ARBA00022801"/>
    </source>
</evidence>
<keyword evidence="8" id="KW-1185">Reference proteome</keyword>